<dbReference type="Proteomes" id="UP000053331">
    <property type="component" value="Unassembled WGS sequence"/>
</dbReference>
<name>A0A081EXL4_9EURY</name>
<gene>
    <name evidence="2" type="ORF">FK85_04150</name>
</gene>
<comment type="caution">
    <text evidence="2">The sequence shown here is derived from an EMBL/GenBank/DDBJ whole genome shotgun (WGS) entry which is preliminary data.</text>
</comment>
<evidence type="ECO:0000256" key="1">
    <source>
        <dbReference type="SAM" id="Phobius"/>
    </source>
</evidence>
<feature type="transmembrane region" description="Helical" evidence="1">
    <location>
        <begin position="77"/>
        <end position="97"/>
    </location>
</feature>
<evidence type="ECO:0000313" key="3">
    <source>
        <dbReference type="Proteomes" id="UP000053331"/>
    </source>
</evidence>
<keyword evidence="1" id="KW-0812">Transmembrane</keyword>
<keyword evidence="1" id="KW-1133">Transmembrane helix</keyword>
<reference evidence="2 3" key="1">
    <citation type="journal article" date="2015" name="Genome Announc.">
        <title>Draft genome sequence of a Halorubrum H3 strain isolated from the burlinskoye salt lake (Altai Krai, Russia).</title>
        <authorList>
            <person name="Rozanov A.S."/>
            <person name="Bryanskaya A.V."/>
            <person name="Malup T.K."/>
            <person name="Kotenko A.V."/>
            <person name="Peltek S.E."/>
        </authorList>
    </citation>
    <scope>NUCLEOTIDE SEQUENCE [LARGE SCALE GENOMIC DNA]</scope>
    <source>
        <strain evidence="2 3">H3</strain>
    </source>
</reference>
<evidence type="ECO:0000313" key="2">
    <source>
        <dbReference type="EMBL" id="KDS92152.1"/>
    </source>
</evidence>
<proteinExistence type="predicted"/>
<dbReference type="EMBL" id="JNFH02000021">
    <property type="protein sequence ID" value="KDS92152.1"/>
    <property type="molecule type" value="Genomic_DNA"/>
</dbReference>
<dbReference type="AlphaFoldDB" id="A0A081EXL4"/>
<keyword evidence="3" id="KW-1185">Reference proteome</keyword>
<organism evidence="2 3">
    <name type="scientific">Halorubrum saccharovorum</name>
    <dbReference type="NCBI Taxonomy" id="2248"/>
    <lineage>
        <taxon>Archaea</taxon>
        <taxon>Methanobacteriati</taxon>
        <taxon>Methanobacteriota</taxon>
        <taxon>Stenosarchaea group</taxon>
        <taxon>Halobacteria</taxon>
        <taxon>Halobacteriales</taxon>
        <taxon>Haloferacaceae</taxon>
        <taxon>Halorubrum</taxon>
    </lineage>
</organism>
<accession>A0A081EXL4</accession>
<protein>
    <submittedName>
        <fullName evidence="2">Uncharacterized protein</fullName>
    </submittedName>
</protein>
<keyword evidence="1" id="KW-0472">Membrane</keyword>
<feature type="transmembrane region" description="Helical" evidence="1">
    <location>
        <begin position="109"/>
        <end position="135"/>
    </location>
</feature>
<sequence>MAGSQNRIGSFLIGDDPDSTKRWGVIAASLFVVTFAVSVFGYYRTVYALIPGRVIVYGAAGILVLLSAWQASQNRSLVASLLLCIAPVTALFIRIIGEGQTSDPPVGETLLLGVGWGLLFGVPLGVLGFILGYAGQRYIDSEIPP</sequence>
<feature type="transmembrane region" description="Helical" evidence="1">
    <location>
        <begin position="23"/>
        <end position="42"/>
    </location>
</feature>
<dbReference type="RefSeq" id="WP_050024458.1">
    <property type="nucleotide sequence ID" value="NZ_JNFH02000021.1"/>
</dbReference>
<feature type="transmembrane region" description="Helical" evidence="1">
    <location>
        <begin position="54"/>
        <end position="71"/>
    </location>
</feature>
<dbReference type="OrthoDB" id="325752at2157"/>